<dbReference type="EMBL" id="GAIX01009187">
    <property type="protein sequence ID" value="JAA83373.1"/>
    <property type="molecule type" value="Transcribed_RNA"/>
</dbReference>
<keyword evidence="1" id="KW-1133">Transmembrane helix</keyword>
<evidence type="ECO:0000256" key="1">
    <source>
        <dbReference type="SAM" id="Phobius"/>
    </source>
</evidence>
<proteinExistence type="predicted"/>
<keyword evidence="1" id="KW-0472">Membrane</keyword>
<dbReference type="AlphaFoldDB" id="S4P472"/>
<evidence type="ECO:0000313" key="2">
    <source>
        <dbReference type="EMBL" id="JAA83373.1"/>
    </source>
</evidence>
<protein>
    <submittedName>
        <fullName evidence="2">Uncharacterized protein</fullName>
    </submittedName>
</protein>
<feature type="non-terminal residue" evidence="2">
    <location>
        <position position="79"/>
    </location>
</feature>
<accession>S4P472</accession>
<name>S4P472_9NEOP</name>
<reference evidence="2" key="1">
    <citation type="journal article" date="2013" name="BMC Genomics">
        <title>Unscrambling butterfly oogenesis.</title>
        <authorList>
            <person name="Carter J.M."/>
            <person name="Baker S.C."/>
            <person name="Pink R."/>
            <person name="Carter D.R."/>
            <person name="Collins A."/>
            <person name="Tomlin J."/>
            <person name="Gibbs M."/>
            <person name="Breuker C.J."/>
        </authorList>
    </citation>
    <scope>NUCLEOTIDE SEQUENCE</scope>
    <source>
        <tissue evidence="2">Ovary</tissue>
    </source>
</reference>
<sequence length="79" mass="8950">MLQNLAFCVCSTVLLSISFKILLITFYIVLLNRMHRSWPVIITNSRLVLELRARCDVTKILRGDLTGQSGRGLIVAAFR</sequence>
<keyword evidence="1" id="KW-0812">Transmembrane</keyword>
<organism evidence="2">
    <name type="scientific">Pararge aegeria</name>
    <name type="common">speckled wood butterfly</name>
    <dbReference type="NCBI Taxonomy" id="116150"/>
    <lineage>
        <taxon>Eukaryota</taxon>
        <taxon>Metazoa</taxon>
        <taxon>Ecdysozoa</taxon>
        <taxon>Arthropoda</taxon>
        <taxon>Hexapoda</taxon>
        <taxon>Insecta</taxon>
        <taxon>Pterygota</taxon>
        <taxon>Neoptera</taxon>
        <taxon>Endopterygota</taxon>
        <taxon>Lepidoptera</taxon>
        <taxon>Glossata</taxon>
        <taxon>Ditrysia</taxon>
        <taxon>Papilionoidea</taxon>
        <taxon>Nymphalidae</taxon>
        <taxon>Satyrinae</taxon>
        <taxon>Satyrini</taxon>
        <taxon>Parargina</taxon>
        <taxon>Pararge</taxon>
    </lineage>
</organism>
<feature type="transmembrane region" description="Helical" evidence="1">
    <location>
        <begin position="6"/>
        <end position="30"/>
    </location>
</feature>
<reference evidence="2" key="2">
    <citation type="submission" date="2013-05" db="EMBL/GenBank/DDBJ databases">
        <authorList>
            <person name="Carter J.-M."/>
            <person name="Baker S.C."/>
            <person name="Pink R."/>
            <person name="Carter D.R.F."/>
            <person name="Collins A."/>
            <person name="Tomlin J."/>
            <person name="Gibbs M."/>
            <person name="Breuker C.J."/>
        </authorList>
    </citation>
    <scope>NUCLEOTIDE SEQUENCE</scope>
    <source>
        <tissue evidence="2">Ovary</tissue>
    </source>
</reference>